<name>A0ACB8DI69_DERSI</name>
<proteinExistence type="predicted"/>
<dbReference type="EMBL" id="CM023480">
    <property type="protein sequence ID" value="KAH7970430.1"/>
    <property type="molecule type" value="Genomic_DNA"/>
</dbReference>
<comment type="caution">
    <text evidence="1">The sequence shown here is derived from an EMBL/GenBank/DDBJ whole genome shotgun (WGS) entry which is preliminary data.</text>
</comment>
<dbReference type="Proteomes" id="UP000821865">
    <property type="component" value="Chromosome 11"/>
</dbReference>
<protein>
    <submittedName>
        <fullName evidence="1">Uncharacterized protein</fullName>
    </submittedName>
</protein>
<gene>
    <name evidence="1" type="ORF">HPB49_006868</name>
</gene>
<sequence>MPAADIAAAMCRARYIGFCTRKGLSPQELAALFAAITLSWQHVTRLLNRERGASAPSFWKFSYYQSLFDVTTNDVLRRLLWSAVPQFSSPSYLEKHIRPNPDLYGPIWVSLTLVVTTSVSSNVASYLETAGQSKDFWHTDYTRGGDLAAACAMPQMGHYANMLAIFIC</sequence>
<accession>A0ACB8DI69</accession>
<keyword evidence="2" id="KW-1185">Reference proteome</keyword>
<reference evidence="1" key="1">
    <citation type="submission" date="2020-05" db="EMBL/GenBank/DDBJ databases">
        <title>Large-scale comparative analyses of tick genomes elucidate their genetic diversity and vector capacities.</title>
        <authorList>
            <person name="Jia N."/>
            <person name="Wang J."/>
            <person name="Shi W."/>
            <person name="Du L."/>
            <person name="Sun Y."/>
            <person name="Zhan W."/>
            <person name="Jiang J."/>
            <person name="Wang Q."/>
            <person name="Zhang B."/>
            <person name="Ji P."/>
            <person name="Sakyi L.B."/>
            <person name="Cui X."/>
            <person name="Yuan T."/>
            <person name="Jiang B."/>
            <person name="Yang W."/>
            <person name="Lam T.T.-Y."/>
            <person name="Chang Q."/>
            <person name="Ding S."/>
            <person name="Wang X."/>
            <person name="Zhu J."/>
            <person name="Ruan X."/>
            <person name="Zhao L."/>
            <person name="Wei J."/>
            <person name="Que T."/>
            <person name="Du C."/>
            <person name="Cheng J."/>
            <person name="Dai P."/>
            <person name="Han X."/>
            <person name="Huang E."/>
            <person name="Gao Y."/>
            <person name="Liu J."/>
            <person name="Shao H."/>
            <person name="Ye R."/>
            <person name="Li L."/>
            <person name="Wei W."/>
            <person name="Wang X."/>
            <person name="Wang C."/>
            <person name="Yang T."/>
            <person name="Huo Q."/>
            <person name="Li W."/>
            <person name="Guo W."/>
            <person name="Chen H."/>
            <person name="Zhou L."/>
            <person name="Ni X."/>
            <person name="Tian J."/>
            <person name="Zhou Y."/>
            <person name="Sheng Y."/>
            <person name="Liu T."/>
            <person name="Pan Y."/>
            <person name="Xia L."/>
            <person name="Li J."/>
            <person name="Zhao F."/>
            <person name="Cao W."/>
        </authorList>
    </citation>
    <scope>NUCLEOTIDE SEQUENCE</scope>
    <source>
        <strain evidence="1">Dsil-2018</strain>
    </source>
</reference>
<evidence type="ECO:0000313" key="1">
    <source>
        <dbReference type="EMBL" id="KAH7970430.1"/>
    </source>
</evidence>
<organism evidence="1 2">
    <name type="scientific">Dermacentor silvarum</name>
    <name type="common">Tick</name>
    <dbReference type="NCBI Taxonomy" id="543639"/>
    <lineage>
        <taxon>Eukaryota</taxon>
        <taxon>Metazoa</taxon>
        <taxon>Ecdysozoa</taxon>
        <taxon>Arthropoda</taxon>
        <taxon>Chelicerata</taxon>
        <taxon>Arachnida</taxon>
        <taxon>Acari</taxon>
        <taxon>Parasitiformes</taxon>
        <taxon>Ixodida</taxon>
        <taxon>Ixodoidea</taxon>
        <taxon>Ixodidae</taxon>
        <taxon>Rhipicephalinae</taxon>
        <taxon>Dermacentor</taxon>
    </lineage>
</organism>
<evidence type="ECO:0000313" key="2">
    <source>
        <dbReference type="Proteomes" id="UP000821865"/>
    </source>
</evidence>